<dbReference type="VEuPathDB" id="FungiDB:RhiirA1_406715"/>
<organism evidence="2 3">
    <name type="scientific">Rhizophagus irregularis</name>
    <dbReference type="NCBI Taxonomy" id="588596"/>
    <lineage>
        <taxon>Eukaryota</taxon>
        <taxon>Fungi</taxon>
        <taxon>Fungi incertae sedis</taxon>
        <taxon>Mucoromycota</taxon>
        <taxon>Glomeromycotina</taxon>
        <taxon>Glomeromycetes</taxon>
        <taxon>Glomerales</taxon>
        <taxon>Glomeraceae</taxon>
        <taxon>Rhizophagus</taxon>
    </lineage>
</organism>
<evidence type="ECO:0000256" key="1">
    <source>
        <dbReference type="SAM" id="SignalP"/>
    </source>
</evidence>
<dbReference type="VEuPathDB" id="FungiDB:RhiirFUN_010701"/>
<feature type="signal peptide" evidence="1">
    <location>
        <begin position="1"/>
        <end position="26"/>
    </location>
</feature>
<dbReference type="Proteomes" id="UP000234323">
    <property type="component" value="Unassembled WGS sequence"/>
</dbReference>
<sequence length="248" mass="27582">MKSSLTFFATIVAISVLLFSVVPTNACEQSCRTGISLAFGDNYSKEVDKLFPTLEDNVKDNCLKGFSGSVSSSTKSSFNKIIEDETDKCKKAFTDNFAKLIEDSIFNQVPQFKGQCQHPLRVNQPPAGVAWTMEDCENQDYICGNPPAVCHYMDQYVKPRNVKNVNESLKDRLSSNGSCFSSLVRSLIIAAAKSNIKASDLGSFAQTIEDNIEAQFNDFIKYFGDEFCKGTTCDKYDHDIKVKLLSYP</sequence>
<dbReference type="VEuPathDB" id="FungiDB:FUN_006797"/>
<dbReference type="EMBL" id="LLXI01000440">
    <property type="protein sequence ID" value="PKY46214.1"/>
    <property type="molecule type" value="Genomic_DNA"/>
</dbReference>
<feature type="chain" id="PRO_5014159959" evidence="1">
    <location>
        <begin position="27"/>
        <end position="248"/>
    </location>
</feature>
<keyword evidence="1" id="KW-0732">Signal</keyword>
<name>A0A2I1GHX7_9GLOM</name>
<comment type="caution">
    <text evidence="2">The sequence shown here is derived from an EMBL/GenBank/DDBJ whole genome shotgun (WGS) entry which is preliminary data.</text>
</comment>
<dbReference type="AlphaFoldDB" id="A0A2I1GHX7"/>
<dbReference type="OrthoDB" id="2324139at2759"/>
<protein>
    <submittedName>
        <fullName evidence="2">Uncharacterized protein</fullName>
    </submittedName>
</protein>
<evidence type="ECO:0000313" key="3">
    <source>
        <dbReference type="Proteomes" id="UP000234323"/>
    </source>
</evidence>
<gene>
    <name evidence="2" type="ORF">RhiirA4_402178</name>
</gene>
<keyword evidence="3" id="KW-1185">Reference proteome</keyword>
<proteinExistence type="predicted"/>
<reference evidence="2 3" key="1">
    <citation type="submission" date="2015-10" db="EMBL/GenBank/DDBJ databases">
        <title>Genome analyses suggest a sexual origin of heterokaryosis in a supposedly ancient asexual fungus.</title>
        <authorList>
            <person name="Ropars J."/>
            <person name="Sedzielewska K."/>
            <person name="Noel J."/>
            <person name="Charron P."/>
            <person name="Farinelli L."/>
            <person name="Marton T."/>
            <person name="Kruger M."/>
            <person name="Pelin A."/>
            <person name="Brachmann A."/>
            <person name="Corradi N."/>
        </authorList>
    </citation>
    <scope>NUCLEOTIDE SEQUENCE [LARGE SCALE GENOMIC DNA]</scope>
    <source>
        <strain evidence="2 3">A4</strain>
    </source>
</reference>
<accession>A0A2I1GHX7</accession>
<evidence type="ECO:0000313" key="2">
    <source>
        <dbReference type="EMBL" id="PKY46214.1"/>
    </source>
</evidence>